<dbReference type="OrthoDB" id="1143948at2"/>
<reference evidence="2 3" key="1">
    <citation type="submission" date="2016-11" db="EMBL/GenBank/DDBJ databases">
        <title>Trade-off between light-utilization and light-protection in marine flavobacteria.</title>
        <authorList>
            <person name="Kumagai Y."/>
        </authorList>
    </citation>
    <scope>NUCLEOTIDE SEQUENCE [LARGE SCALE GENOMIC DNA]</scope>
    <source>
        <strain evidence="2 3">JCM 13191</strain>
    </source>
</reference>
<feature type="chain" id="PRO_5012529332" description="OmpA-like domain-containing protein" evidence="1">
    <location>
        <begin position="22"/>
        <end position="148"/>
    </location>
</feature>
<dbReference type="EMBL" id="CP019344">
    <property type="protein sequence ID" value="ARN78369.1"/>
    <property type="molecule type" value="Genomic_DNA"/>
</dbReference>
<protein>
    <recommendedName>
        <fullName evidence="4">OmpA-like domain-containing protein</fullName>
    </recommendedName>
</protein>
<accession>A0A1W6MLM3</accession>
<dbReference type="STRING" id="331648.BST97_10430"/>
<keyword evidence="3" id="KW-1185">Reference proteome</keyword>
<name>A0A1W6MLM3_9FLAO</name>
<dbReference type="PROSITE" id="PS51257">
    <property type="entry name" value="PROKAR_LIPOPROTEIN"/>
    <property type="match status" value="1"/>
</dbReference>
<organism evidence="2 3">
    <name type="scientific">Nonlabens spongiae</name>
    <dbReference type="NCBI Taxonomy" id="331648"/>
    <lineage>
        <taxon>Bacteria</taxon>
        <taxon>Pseudomonadati</taxon>
        <taxon>Bacteroidota</taxon>
        <taxon>Flavobacteriia</taxon>
        <taxon>Flavobacteriales</taxon>
        <taxon>Flavobacteriaceae</taxon>
        <taxon>Nonlabens</taxon>
    </lineage>
</organism>
<dbReference type="Proteomes" id="UP000193431">
    <property type="component" value="Chromosome"/>
</dbReference>
<sequence>MKKLFSVLLVLLILASCKNNSSKQSDEEITEIQEVKEIPVPEGQQRYEGDFVYAVDAAVLTANNNFYAVKIDSMMKKLNSIAEALKENEYDAVNVVIHGIEEPNPMRVETGEGWEKMITIKKIIEVTPAINSQVITTGNRKLPKNDTK</sequence>
<keyword evidence="1" id="KW-0732">Signal</keyword>
<dbReference type="RefSeq" id="WP_085767172.1">
    <property type="nucleotide sequence ID" value="NZ_CP019344.1"/>
</dbReference>
<proteinExistence type="predicted"/>
<evidence type="ECO:0000313" key="3">
    <source>
        <dbReference type="Proteomes" id="UP000193431"/>
    </source>
</evidence>
<dbReference type="AlphaFoldDB" id="A0A1W6MLM3"/>
<gene>
    <name evidence="2" type="ORF">BST97_10430</name>
</gene>
<evidence type="ECO:0000313" key="2">
    <source>
        <dbReference type="EMBL" id="ARN78369.1"/>
    </source>
</evidence>
<evidence type="ECO:0000256" key="1">
    <source>
        <dbReference type="SAM" id="SignalP"/>
    </source>
</evidence>
<evidence type="ECO:0008006" key="4">
    <source>
        <dbReference type="Google" id="ProtNLM"/>
    </source>
</evidence>
<feature type="signal peptide" evidence="1">
    <location>
        <begin position="1"/>
        <end position="21"/>
    </location>
</feature>